<gene>
    <name evidence="1" type="ORF">HHL22_15115</name>
</gene>
<protein>
    <submittedName>
        <fullName evidence="1">Uncharacterized protein</fullName>
    </submittedName>
</protein>
<comment type="caution">
    <text evidence="1">The sequence shown here is derived from an EMBL/GenBank/DDBJ whole genome shotgun (WGS) entry which is preliminary data.</text>
</comment>
<dbReference type="EMBL" id="JABBGH010000002">
    <property type="protein sequence ID" value="NML66537.1"/>
    <property type="molecule type" value="Genomic_DNA"/>
</dbReference>
<evidence type="ECO:0000313" key="1">
    <source>
        <dbReference type="EMBL" id="NML66537.1"/>
    </source>
</evidence>
<sequence length="75" mass="8485">MYNKIGQSYGFLTDDAYVVDAAHGVEFLLAATLYVNADGVLNDNKYEYDTIGFPFLRDLGRRVYEAELKRKAAAR</sequence>
<organism evidence="1 2">
    <name type="scientific">Hymenobacter polaris</name>
    <dbReference type="NCBI Taxonomy" id="2682546"/>
    <lineage>
        <taxon>Bacteria</taxon>
        <taxon>Pseudomonadati</taxon>
        <taxon>Bacteroidota</taxon>
        <taxon>Cytophagia</taxon>
        <taxon>Cytophagales</taxon>
        <taxon>Hymenobacteraceae</taxon>
        <taxon>Hymenobacter</taxon>
    </lineage>
</organism>
<accession>A0A7Y0FN36</accession>
<dbReference type="AlphaFoldDB" id="A0A7Y0FN36"/>
<evidence type="ECO:0000313" key="2">
    <source>
        <dbReference type="Proteomes" id="UP000559626"/>
    </source>
</evidence>
<name>A0A7Y0FN36_9BACT</name>
<dbReference type="Proteomes" id="UP000559626">
    <property type="component" value="Unassembled WGS sequence"/>
</dbReference>
<dbReference type="RefSeq" id="WP_169532173.1">
    <property type="nucleotide sequence ID" value="NZ_JABBGH010000002.1"/>
</dbReference>
<reference evidence="1 2" key="1">
    <citation type="submission" date="2020-04" db="EMBL/GenBank/DDBJ databases">
        <title>Hymenobacter polaris sp. nov., isolated from Arctic soil.</title>
        <authorList>
            <person name="Dahal R.H."/>
        </authorList>
    </citation>
    <scope>NUCLEOTIDE SEQUENCE [LARGE SCALE GENOMIC DNA]</scope>
    <source>
        <strain evidence="1 2">RP-2-7</strain>
    </source>
</reference>
<keyword evidence="2" id="KW-1185">Reference proteome</keyword>
<proteinExistence type="predicted"/>